<evidence type="ECO:0000256" key="4">
    <source>
        <dbReference type="ARBA" id="ARBA00022884"/>
    </source>
</evidence>
<dbReference type="InterPro" id="IPR027417">
    <property type="entry name" value="P-loop_NTPase"/>
</dbReference>
<comment type="catalytic activity">
    <reaction evidence="5">
        <text>ATP + H2O = ADP + phosphate + H(+)</text>
        <dbReference type="Rhea" id="RHEA:13065"/>
        <dbReference type="ChEBI" id="CHEBI:15377"/>
        <dbReference type="ChEBI" id="CHEBI:15378"/>
        <dbReference type="ChEBI" id="CHEBI:30616"/>
        <dbReference type="ChEBI" id="CHEBI:43474"/>
        <dbReference type="ChEBI" id="CHEBI:456216"/>
        <dbReference type="EC" id="3.6.4.13"/>
    </reaction>
</comment>
<name>A0A3N4IPK0_ASCIM</name>
<keyword evidence="5" id="KW-0347">Helicase</keyword>
<gene>
    <name evidence="9" type="ORF">BJ508DRAFT_321221</name>
</gene>
<dbReference type="PROSITE" id="PS51192">
    <property type="entry name" value="HELICASE_ATP_BIND_1"/>
    <property type="match status" value="1"/>
</dbReference>
<dbReference type="InterPro" id="IPR001650">
    <property type="entry name" value="Helicase_C-like"/>
</dbReference>
<evidence type="ECO:0000256" key="5">
    <source>
        <dbReference type="RuleBase" id="RU365068"/>
    </source>
</evidence>
<keyword evidence="4 5" id="KW-0694">RNA-binding</keyword>
<comment type="function">
    <text evidence="5">RNA helicase.</text>
</comment>
<dbReference type="GO" id="GO:0003724">
    <property type="term" value="F:RNA helicase activity"/>
    <property type="evidence" value="ECO:0007669"/>
    <property type="project" value="UniProtKB-EC"/>
</dbReference>
<accession>A0A3N4IPK0</accession>
<keyword evidence="10" id="KW-1185">Reference proteome</keyword>
<dbReference type="PROSITE" id="PS51194">
    <property type="entry name" value="HELICASE_CTER"/>
    <property type="match status" value="1"/>
</dbReference>
<dbReference type="InterPro" id="IPR014001">
    <property type="entry name" value="Helicase_ATP-bd"/>
</dbReference>
<dbReference type="Pfam" id="PF00271">
    <property type="entry name" value="Helicase_C"/>
    <property type="match status" value="1"/>
</dbReference>
<comment type="domain">
    <text evidence="5">The Q motif is unique to and characteristic of the DEAD box family of RNA helicases and controls ATP binding and hydrolysis.</text>
</comment>
<evidence type="ECO:0000256" key="2">
    <source>
        <dbReference type="ARBA" id="ARBA00022801"/>
    </source>
</evidence>
<dbReference type="GO" id="GO:0016787">
    <property type="term" value="F:hydrolase activity"/>
    <property type="evidence" value="ECO:0007669"/>
    <property type="project" value="UniProtKB-KW"/>
</dbReference>
<proteinExistence type="inferred from homology"/>
<dbReference type="EC" id="3.6.4.13" evidence="5"/>
<comment type="similarity">
    <text evidence="5">Belongs to the DEAD box helicase family.</text>
</comment>
<reference evidence="9 10" key="1">
    <citation type="journal article" date="2018" name="Nat. Ecol. Evol.">
        <title>Pezizomycetes genomes reveal the molecular basis of ectomycorrhizal truffle lifestyle.</title>
        <authorList>
            <person name="Murat C."/>
            <person name="Payen T."/>
            <person name="Noel B."/>
            <person name="Kuo A."/>
            <person name="Morin E."/>
            <person name="Chen J."/>
            <person name="Kohler A."/>
            <person name="Krizsan K."/>
            <person name="Balestrini R."/>
            <person name="Da Silva C."/>
            <person name="Montanini B."/>
            <person name="Hainaut M."/>
            <person name="Levati E."/>
            <person name="Barry K.W."/>
            <person name="Belfiori B."/>
            <person name="Cichocki N."/>
            <person name="Clum A."/>
            <person name="Dockter R.B."/>
            <person name="Fauchery L."/>
            <person name="Guy J."/>
            <person name="Iotti M."/>
            <person name="Le Tacon F."/>
            <person name="Lindquist E.A."/>
            <person name="Lipzen A."/>
            <person name="Malagnac F."/>
            <person name="Mello A."/>
            <person name="Molinier V."/>
            <person name="Miyauchi S."/>
            <person name="Poulain J."/>
            <person name="Riccioni C."/>
            <person name="Rubini A."/>
            <person name="Sitrit Y."/>
            <person name="Splivallo R."/>
            <person name="Traeger S."/>
            <person name="Wang M."/>
            <person name="Zifcakova L."/>
            <person name="Wipf D."/>
            <person name="Zambonelli A."/>
            <person name="Paolocci F."/>
            <person name="Nowrousian M."/>
            <person name="Ottonello S."/>
            <person name="Baldrian P."/>
            <person name="Spatafora J.W."/>
            <person name="Henrissat B."/>
            <person name="Nagy L.G."/>
            <person name="Aury J.M."/>
            <person name="Wincker P."/>
            <person name="Grigoriev I.V."/>
            <person name="Bonfante P."/>
            <person name="Martin F.M."/>
        </authorList>
    </citation>
    <scope>NUCLEOTIDE SEQUENCE [LARGE SCALE GENOMIC DNA]</scope>
    <source>
        <strain evidence="9 10">RN42</strain>
    </source>
</reference>
<keyword evidence="3 5" id="KW-0067">ATP-binding</keyword>
<dbReference type="PANTHER" id="PTHR24031">
    <property type="entry name" value="RNA HELICASE"/>
    <property type="match status" value="1"/>
</dbReference>
<evidence type="ECO:0000313" key="10">
    <source>
        <dbReference type="Proteomes" id="UP000275078"/>
    </source>
</evidence>
<dbReference type="InterPro" id="IPR011545">
    <property type="entry name" value="DEAD/DEAH_box_helicase_dom"/>
</dbReference>
<evidence type="ECO:0000256" key="1">
    <source>
        <dbReference type="ARBA" id="ARBA00022741"/>
    </source>
</evidence>
<dbReference type="SUPFAM" id="SSF52540">
    <property type="entry name" value="P-loop containing nucleoside triphosphate hydrolases"/>
    <property type="match status" value="1"/>
</dbReference>
<evidence type="ECO:0000259" key="8">
    <source>
        <dbReference type="PROSITE" id="PS51194"/>
    </source>
</evidence>
<dbReference type="SMART" id="SM00490">
    <property type="entry name" value="HELICc"/>
    <property type="match status" value="1"/>
</dbReference>
<dbReference type="Pfam" id="PF00270">
    <property type="entry name" value="DEAD"/>
    <property type="match status" value="1"/>
</dbReference>
<dbReference type="AlphaFoldDB" id="A0A3N4IPK0"/>
<keyword evidence="2 5" id="KW-0378">Hydrolase</keyword>
<dbReference type="Proteomes" id="UP000275078">
    <property type="component" value="Unassembled WGS sequence"/>
</dbReference>
<dbReference type="EMBL" id="ML119647">
    <property type="protein sequence ID" value="RPA87347.1"/>
    <property type="molecule type" value="Genomic_DNA"/>
</dbReference>
<dbReference type="GO" id="GO:0005524">
    <property type="term" value="F:ATP binding"/>
    <property type="evidence" value="ECO:0007669"/>
    <property type="project" value="UniProtKB-UniRule"/>
</dbReference>
<evidence type="ECO:0000313" key="9">
    <source>
        <dbReference type="EMBL" id="RPA87347.1"/>
    </source>
</evidence>
<feature type="domain" description="Helicase C-terminal" evidence="8">
    <location>
        <begin position="346"/>
        <end position="517"/>
    </location>
</feature>
<feature type="domain" description="Helicase ATP-binding" evidence="7">
    <location>
        <begin position="118"/>
        <end position="315"/>
    </location>
</feature>
<dbReference type="OrthoDB" id="193716at2759"/>
<feature type="region of interest" description="Disordered" evidence="6">
    <location>
        <begin position="597"/>
        <end position="754"/>
    </location>
</feature>
<dbReference type="STRING" id="1160509.A0A3N4IPK0"/>
<evidence type="ECO:0000259" key="7">
    <source>
        <dbReference type="PROSITE" id="PS51192"/>
    </source>
</evidence>
<dbReference type="Gene3D" id="3.40.50.300">
    <property type="entry name" value="P-loop containing nucleotide triphosphate hydrolases"/>
    <property type="match status" value="2"/>
</dbReference>
<dbReference type="SMART" id="SM00487">
    <property type="entry name" value="DEXDc"/>
    <property type="match status" value="1"/>
</dbReference>
<protein>
    <recommendedName>
        <fullName evidence="5">ATP-dependent RNA helicase</fullName>
        <ecNumber evidence="5">3.6.4.13</ecNumber>
    </recommendedName>
</protein>
<feature type="compositionally biased region" description="Basic and acidic residues" evidence="6">
    <location>
        <begin position="626"/>
        <end position="643"/>
    </location>
</feature>
<dbReference type="CDD" id="cd18787">
    <property type="entry name" value="SF2_C_DEAD"/>
    <property type="match status" value="1"/>
</dbReference>
<feature type="compositionally biased region" description="Basic and acidic residues" evidence="6">
    <location>
        <begin position="728"/>
        <end position="754"/>
    </location>
</feature>
<feature type="compositionally biased region" description="Basic and acidic residues" evidence="6">
    <location>
        <begin position="693"/>
        <end position="707"/>
    </location>
</feature>
<keyword evidence="1 5" id="KW-0547">Nucleotide-binding</keyword>
<evidence type="ECO:0000256" key="3">
    <source>
        <dbReference type="ARBA" id="ARBA00022840"/>
    </source>
</evidence>
<feature type="compositionally biased region" description="Basic and acidic residues" evidence="6">
    <location>
        <begin position="597"/>
        <end position="618"/>
    </location>
</feature>
<organism evidence="9 10">
    <name type="scientific">Ascobolus immersus RN42</name>
    <dbReference type="NCBI Taxonomy" id="1160509"/>
    <lineage>
        <taxon>Eukaryota</taxon>
        <taxon>Fungi</taxon>
        <taxon>Dikarya</taxon>
        <taxon>Ascomycota</taxon>
        <taxon>Pezizomycotina</taxon>
        <taxon>Pezizomycetes</taxon>
        <taxon>Pezizales</taxon>
        <taxon>Ascobolaceae</taxon>
        <taxon>Ascobolus</taxon>
    </lineage>
</organism>
<sequence length="754" mass="84344">MFGRAVLRSQSLAVARRFTSLTTVRNTQQSLKLTSQVSAAKSSFTKFQSIRSFSATSQWRSAEEALAEDALIIEEESVDELTRFKQLKERGLIDGRIIDVLTDKYNFDTMTDVQARTVEESVTGRDLLVQAKTGTGKTIAFLLPVLHRMLNAEQPIKAVPRLRYINPREAAGRCDIRTIIISPTRELASQIYADAIKLTRGTDIKVHVAVGGTRKREGLMQMWLEGCNMLIATPGRLHDLLTDPESGIRGDNVDTLVLDEADTLLDMGFSQDVERIIKLLPNRQVKDRQTLLFSATVPNRVMSIVKTTLKPTYKFCSLVDPNEEPTHARIPQHLIKISSYENLFPTLYELFLKEMREDEAAGKQFKAIVFMPTVKVTVFAAKTFTSLAKPHALDKVNMFEIHSELSQAQRTRAANAFKAAKNGVLFSSDVVARGMDFPGVTHVIQVGRPRTRETYIHRLGRTGRAGAEGEGFLVVTDTEHDVARQNLKGLPLQPHNSLEAAALDLSKEADLNKETVEILQSLVHGYQAAGPQLFNRMYMALLGYHSDIQQKEKLVEQLNRWAQYGAGFEIPFISKDLASKVGYSRVRGLNFSSGGFDGERKSFDRGDRGDRGERKPFGERSGGFGGERRSFDRGDRGDRKPFGERSGGFGGERRSFDRSGSGGFERKSFGDRGDRPDRGERKPYGERSGGFGGERKSFDRGDRKPYGERSGGFGGERRSFDRSGSGGFEKRSFGDRGDRKPYGERSERFSRDRD</sequence>
<feature type="compositionally biased region" description="Basic and acidic residues" evidence="6">
    <location>
        <begin position="664"/>
        <end position="685"/>
    </location>
</feature>
<evidence type="ECO:0000256" key="6">
    <source>
        <dbReference type="SAM" id="MobiDB-lite"/>
    </source>
</evidence>
<dbReference type="GO" id="GO:0003723">
    <property type="term" value="F:RNA binding"/>
    <property type="evidence" value="ECO:0007669"/>
    <property type="project" value="UniProtKB-UniRule"/>
</dbReference>